<proteinExistence type="predicted"/>
<evidence type="ECO:0000313" key="4">
    <source>
        <dbReference type="Proteomes" id="UP001652700"/>
    </source>
</evidence>
<dbReference type="SUPFAM" id="SSF50494">
    <property type="entry name" value="Trypsin-like serine proteases"/>
    <property type="match status" value="1"/>
</dbReference>
<protein>
    <recommendedName>
        <fullName evidence="2">Peptidase S1 domain-containing protein</fullName>
    </recommendedName>
</protein>
<dbReference type="CDD" id="cd00190">
    <property type="entry name" value="Tryp_SPc"/>
    <property type="match status" value="1"/>
</dbReference>
<dbReference type="PANTHER" id="PTHR24260">
    <property type="match status" value="1"/>
</dbReference>
<organism evidence="3 4">
    <name type="scientific">Diabrotica virgifera virgifera</name>
    <name type="common">western corn rootworm</name>
    <dbReference type="NCBI Taxonomy" id="50390"/>
    <lineage>
        <taxon>Eukaryota</taxon>
        <taxon>Metazoa</taxon>
        <taxon>Ecdysozoa</taxon>
        <taxon>Arthropoda</taxon>
        <taxon>Hexapoda</taxon>
        <taxon>Insecta</taxon>
        <taxon>Pterygota</taxon>
        <taxon>Neoptera</taxon>
        <taxon>Endopterygota</taxon>
        <taxon>Coleoptera</taxon>
        <taxon>Polyphaga</taxon>
        <taxon>Cucujiformia</taxon>
        <taxon>Chrysomeloidea</taxon>
        <taxon>Chrysomelidae</taxon>
        <taxon>Galerucinae</taxon>
        <taxon>Diabroticina</taxon>
        <taxon>Diabroticites</taxon>
        <taxon>Diabrotica</taxon>
    </lineage>
</organism>
<dbReference type="InterPro" id="IPR043504">
    <property type="entry name" value="Peptidase_S1_PA_chymotrypsin"/>
</dbReference>
<dbReference type="PANTHER" id="PTHR24260:SF143">
    <property type="entry name" value="SERINE PROTEASE GD-LIKE PROTEIN"/>
    <property type="match status" value="1"/>
</dbReference>
<dbReference type="InterPro" id="IPR001254">
    <property type="entry name" value="Trypsin_dom"/>
</dbReference>
<keyword evidence="1" id="KW-0732">Signal</keyword>
<dbReference type="Proteomes" id="UP001652700">
    <property type="component" value="Unplaced"/>
</dbReference>
<keyword evidence="4" id="KW-1185">Reference proteome</keyword>
<reference evidence="3" key="1">
    <citation type="submission" date="2025-05" db="UniProtKB">
        <authorList>
            <consortium name="EnsemblMetazoa"/>
        </authorList>
    </citation>
    <scope>IDENTIFICATION</scope>
</reference>
<dbReference type="SMART" id="SM00020">
    <property type="entry name" value="Tryp_SPc"/>
    <property type="match status" value="1"/>
</dbReference>
<dbReference type="RefSeq" id="XP_028138702.2">
    <property type="nucleotide sequence ID" value="XM_028282901.2"/>
</dbReference>
<dbReference type="PROSITE" id="PS50240">
    <property type="entry name" value="TRYPSIN_DOM"/>
    <property type="match status" value="1"/>
</dbReference>
<dbReference type="InterPro" id="IPR009003">
    <property type="entry name" value="Peptidase_S1_PA"/>
</dbReference>
<evidence type="ECO:0000256" key="1">
    <source>
        <dbReference type="SAM" id="SignalP"/>
    </source>
</evidence>
<dbReference type="Gene3D" id="2.40.10.10">
    <property type="entry name" value="Trypsin-like serine proteases"/>
    <property type="match status" value="1"/>
</dbReference>
<evidence type="ECO:0000259" key="2">
    <source>
        <dbReference type="PROSITE" id="PS50240"/>
    </source>
</evidence>
<dbReference type="InterPro" id="IPR031986">
    <property type="entry name" value="GD_N"/>
</dbReference>
<dbReference type="InterPro" id="IPR051333">
    <property type="entry name" value="CLIP_Serine_Protease"/>
</dbReference>
<feature type="chain" id="PRO_5046962062" description="Peptidase S1 domain-containing protein" evidence="1">
    <location>
        <begin position="20"/>
        <end position="534"/>
    </location>
</feature>
<dbReference type="Pfam" id="PF00089">
    <property type="entry name" value="Trypsin"/>
    <property type="match status" value="1"/>
</dbReference>
<feature type="domain" description="Peptidase S1" evidence="2">
    <location>
        <begin position="278"/>
        <end position="534"/>
    </location>
</feature>
<dbReference type="Pfam" id="PF16030">
    <property type="entry name" value="GD_N"/>
    <property type="match status" value="1"/>
</dbReference>
<feature type="signal peptide" evidence="1">
    <location>
        <begin position="1"/>
        <end position="19"/>
    </location>
</feature>
<sequence>MKYKYSLYFLLIWLPVILSRLPPNPCPDIFHYYKSPFGRIYGVVNLPYDDDTSLVFGVNASFVGNPKQTILKLERVTKVHELNDGTAEVVYNIFFPFNETIPKITLISYNDKFYCSGHKPIGTEIVNVRYIHKSNFIRHEKGFYKPETEQDISEDDIPVKSPIDIPTATPGIPKLIPDRVTTVTPQIPPPQNIPNKSPTVLDPPIVDKPDIVYIDIPEKLSSVPDPSEAAAEFNLDKVIDSIFAKREFESPSLNSYFKCGVASEEQPKNEIVSIDPRTSGSTDTKIGQCPWLVAFFWKRGPKYEYKCSATLISDKHVLTAARCVQYFKLQLVETEDIFLVMGTNDLENWNSNGAVTRKARRVDVHPFFMQNSKSAHGDIAIISMDSPIQFSQVLSPVCLWKGNTDLYPLVDKLGIVTGFEQDNDSAQVGLTYILKEKRAEMTIISQLDCFTSALGFLEVTSDKTFCTTSGEALTGPCSIGNTGAGLFVSMDGAYYLRGIASATPNKGGRCDLSSRYSVFCDVAKFLDWIKDHMT</sequence>
<name>A0ABM5IQA8_DIAVI</name>
<accession>A0ABM5IQA8</accession>
<evidence type="ECO:0000313" key="3">
    <source>
        <dbReference type="EnsemblMetazoa" id="XP_028138702.2"/>
    </source>
</evidence>
<dbReference type="GeneID" id="114333077"/>
<dbReference type="EnsemblMetazoa" id="XM_028282901.2">
    <property type="protein sequence ID" value="XP_028138702.2"/>
    <property type="gene ID" value="LOC114333077"/>
</dbReference>